<dbReference type="PROSITE" id="PS51910">
    <property type="entry name" value="GH18_2"/>
    <property type="match status" value="1"/>
</dbReference>
<comment type="similarity">
    <text evidence="3">Belongs to the glycosyl hydrolase 18 family.</text>
</comment>
<dbReference type="SUPFAM" id="SSF51445">
    <property type="entry name" value="(Trans)glycosidases"/>
    <property type="match status" value="1"/>
</dbReference>
<dbReference type="InterPro" id="IPR001579">
    <property type="entry name" value="Glyco_hydro_18_chit_AS"/>
</dbReference>
<dbReference type="InterPro" id="IPR050314">
    <property type="entry name" value="Glycosyl_Hydrlase_18"/>
</dbReference>
<dbReference type="PANTHER" id="PTHR11177:SF248">
    <property type="entry name" value="CHITOTRIOSIDASE-1"/>
    <property type="match status" value="1"/>
</dbReference>
<organism evidence="5 6">
    <name type="scientific">Sinocyclocheilus grahami</name>
    <name type="common">Dianchi golden-line fish</name>
    <name type="synonym">Barbus grahami</name>
    <dbReference type="NCBI Taxonomy" id="75366"/>
    <lineage>
        <taxon>Eukaryota</taxon>
        <taxon>Metazoa</taxon>
        <taxon>Chordata</taxon>
        <taxon>Craniata</taxon>
        <taxon>Vertebrata</taxon>
        <taxon>Euteleostomi</taxon>
        <taxon>Actinopterygii</taxon>
        <taxon>Neopterygii</taxon>
        <taxon>Teleostei</taxon>
        <taxon>Ostariophysi</taxon>
        <taxon>Cypriniformes</taxon>
        <taxon>Cyprinidae</taxon>
        <taxon>Cyprininae</taxon>
        <taxon>Sinocyclocheilus</taxon>
    </lineage>
</organism>
<dbReference type="OMA" id="QIFIKSA"/>
<keyword evidence="2" id="KW-0326">Glycosidase</keyword>
<dbReference type="GO" id="GO:0005576">
    <property type="term" value="C:extracellular region"/>
    <property type="evidence" value="ECO:0007669"/>
    <property type="project" value="TreeGrafter"/>
</dbReference>
<keyword evidence="1" id="KW-0378">Hydrolase</keyword>
<reference evidence="5" key="2">
    <citation type="submission" date="2025-09" db="UniProtKB">
        <authorList>
            <consortium name="Ensembl"/>
        </authorList>
    </citation>
    <scope>IDENTIFICATION</scope>
</reference>
<protein>
    <recommendedName>
        <fullName evidence="4">GH18 domain-containing protein</fullName>
    </recommendedName>
</protein>
<evidence type="ECO:0000259" key="4">
    <source>
        <dbReference type="PROSITE" id="PS51910"/>
    </source>
</evidence>
<name>A0A672K156_SINGR</name>
<dbReference type="InParanoid" id="A0A672K156"/>
<dbReference type="Pfam" id="PF00704">
    <property type="entry name" value="Glyco_hydro_18"/>
    <property type="match status" value="1"/>
</dbReference>
<sequence length="84" mass="10041">MLSNWTNRQTFIKSSIEFLRKYNFDGLDLDWEYKGTSETHSEEKLKFTLLCKVQIKNMFSYDDDDDDVDTLLSDKHPTLHILYV</sequence>
<evidence type="ECO:0000256" key="3">
    <source>
        <dbReference type="RuleBase" id="RU004453"/>
    </source>
</evidence>
<keyword evidence="6" id="KW-1185">Reference proteome</keyword>
<evidence type="ECO:0000313" key="5">
    <source>
        <dbReference type="Ensembl" id="ENSSGRP00000004261.1"/>
    </source>
</evidence>
<dbReference type="Proteomes" id="UP000472262">
    <property type="component" value="Unassembled WGS sequence"/>
</dbReference>
<dbReference type="InterPro" id="IPR017853">
    <property type="entry name" value="GH"/>
</dbReference>
<dbReference type="GO" id="GO:0006032">
    <property type="term" value="P:chitin catabolic process"/>
    <property type="evidence" value="ECO:0007669"/>
    <property type="project" value="UniProtKB-ARBA"/>
</dbReference>
<evidence type="ECO:0000256" key="1">
    <source>
        <dbReference type="ARBA" id="ARBA00022801"/>
    </source>
</evidence>
<evidence type="ECO:0000313" key="6">
    <source>
        <dbReference type="Proteomes" id="UP000472262"/>
    </source>
</evidence>
<proteinExistence type="inferred from homology"/>
<dbReference type="GO" id="GO:0004568">
    <property type="term" value="F:chitinase activity"/>
    <property type="evidence" value="ECO:0007669"/>
    <property type="project" value="UniProtKB-ARBA"/>
</dbReference>
<dbReference type="GO" id="GO:0005975">
    <property type="term" value="P:carbohydrate metabolic process"/>
    <property type="evidence" value="ECO:0007669"/>
    <property type="project" value="InterPro"/>
</dbReference>
<dbReference type="PROSITE" id="PS01095">
    <property type="entry name" value="GH18_1"/>
    <property type="match status" value="1"/>
</dbReference>
<feature type="domain" description="GH18" evidence="4">
    <location>
        <begin position="1"/>
        <end position="84"/>
    </location>
</feature>
<evidence type="ECO:0000256" key="2">
    <source>
        <dbReference type="ARBA" id="ARBA00023295"/>
    </source>
</evidence>
<dbReference type="PANTHER" id="PTHR11177">
    <property type="entry name" value="CHITINASE"/>
    <property type="match status" value="1"/>
</dbReference>
<accession>A0A672K156</accession>
<dbReference type="Ensembl" id="ENSSGRT00000004623.1">
    <property type="protein sequence ID" value="ENSSGRP00000004261.1"/>
    <property type="gene ID" value="ENSSGRG00000002634.1"/>
</dbReference>
<dbReference type="AlphaFoldDB" id="A0A672K156"/>
<dbReference type="Gene3D" id="3.20.20.80">
    <property type="entry name" value="Glycosidases"/>
    <property type="match status" value="1"/>
</dbReference>
<reference evidence="5" key="1">
    <citation type="submission" date="2025-08" db="UniProtKB">
        <authorList>
            <consortium name="Ensembl"/>
        </authorList>
    </citation>
    <scope>IDENTIFICATION</scope>
</reference>
<dbReference type="InterPro" id="IPR001223">
    <property type="entry name" value="Glyco_hydro18_cat"/>
</dbReference>